<evidence type="ECO:0000256" key="2">
    <source>
        <dbReference type="SAM" id="SignalP"/>
    </source>
</evidence>
<evidence type="ECO:0000313" key="3">
    <source>
        <dbReference type="EMBL" id="MDP9837759.1"/>
    </source>
</evidence>
<name>A0ABT9PVJ8_9HYPH</name>
<dbReference type="Proteomes" id="UP001241472">
    <property type="component" value="Unassembled WGS sequence"/>
</dbReference>
<keyword evidence="4" id="KW-1185">Reference proteome</keyword>
<feature type="chain" id="PRO_5046903429" evidence="2">
    <location>
        <begin position="27"/>
        <end position="440"/>
    </location>
</feature>
<evidence type="ECO:0000313" key="4">
    <source>
        <dbReference type="Proteomes" id="UP001241472"/>
    </source>
</evidence>
<protein>
    <submittedName>
        <fullName evidence="3">Chemotaxis protein MotC</fullName>
    </submittedName>
</protein>
<organism evidence="3 4">
    <name type="scientific">Neorhizobium huautlense</name>
    <dbReference type="NCBI Taxonomy" id="67774"/>
    <lineage>
        <taxon>Bacteria</taxon>
        <taxon>Pseudomonadati</taxon>
        <taxon>Pseudomonadota</taxon>
        <taxon>Alphaproteobacteria</taxon>
        <taxon>Hyphomicrobiales</taxon>
        <taxon>Rhizobiaceae</taxon>
        <taxon>Rhizobium/Agrobacterium group</taxon>
        <taxon>Neorhizobium</taxon>
    </lineage>
</organism>
<comment type="caution">
    <text evidence="3">The sequence shown here is derived from an EMBL/GenBank/DDBJ whole genome shotgun (WGS) entry which is preliminary data.</text>
</comment>
<reference evidence="3 4" key="1">
    <citation type="submission" date="2023-07" db="EMBL/GenBank/DDBJ databases">
        <title>Sorghum-associated microbial communities from plants grown in Nebraska, USA.</title>
        <authorList>
            <person name="Schachtman D."/>
        </authorList>
    </citation>
    <scope>NUCLEOTIDE SEQUENCE [LARGE SCALE GENOMIC DNA]</scope>
    <source>
        <strain evidence="3 4">DS1307</strain>
    </source>
</reference>
<feature type="signal peptide" evidence="2">
    <location>
        <begin position="1"/>
        <end position="26"/>
    </location>
</feature>
<keyword evidence="2" id="KW-0732">Signal</keyword>
<dbReference type="RefSeq" id="WP_306834789.1">
    <property type="nucleotide sequence ID" value="NZ_JAUSRF010000007.1"/>
</dbReference>
<accession>A0ABT9PVJ8</accession>
<gene>
    <name evidence="3" type="ORF">J2T09_002516</name>
</gene>
<dbReference type="EMBL" id="JAUSRF010000007">
    <property type="protein sequence ID" value="MDP9837759.1"/>
    <property type="molecule type" value="Genomic_DNA"/>
</dbReference>
<feature type="compositionally biased region" description="Polar residues" evidence="1">
    <location>
        <begin position="385"/>
        <end position="397"/>
    </location>
</feature>
<dbReference type="NCBIfam" id="NF009442">
    <property type="entry name" value="PRK12798.1-4"/>
    <property type="match status" value="1"/>
</dbReference>
<evidence type="ECO:0000256" key="1">
    <source>
        <dbReference type="SAM" id="MobiDB-lite"/>
    </source>
</evidence>
<proteinExistence type="predicted"/>
<sequence length="440" mass="46985">MARLPHRLLCLASVAFAAFSLQSASAQQEGENLAPYQMLRSLQFVQDTVVTGDHSAGEMQRYMIGAIDRRLRSVDPSVYSDPRNVDAALIYAMSGGNPATLEYLVSRDVAGNFDNRVSDILRKYLGGQGMLVANTLKAMVPEYKNERIGPYLALVAGNVAVTNTPLEALELYDWARLTAPGTIVEEAALRRSVSIAVEADLVDKGLAYARKYARRYVHSPYASQFADLFVLLVVRHYGKEITAPDVEGTIAFMDADRQREVYLRIARQAAIAGKNDLARYASEQATGIKGGADDRNAEQLARLYGGMADIPSDKVTDAMKAITDLPEANLSPADQALRAAAKAIADAVVRPPVAATGTGAEIPNAESLGQDTGANMAPTPDVASQAASSANDVSGSGSAPGETADGSATKYDADFQTYVDRGRSTLNAIDDLLKEEGTLQ</sequence>
<feature type="region of interest" description="Disordered" evidence="1">
    <location>
        <begin position="356"/>
        <end position="412"/>
    </location>
</feature>